<protein>
    <recommendedName>
        <fullName evidence="4">Phospholipase D-like protein</fullName>
    </recommendedName>
</protein>
<dbReference type="RefSeq" id="WP_025046672.1">
    <property type="nucleotide sequence ID" value="NZ_QBKU01000011.1"/>
</dbReference>
<feature type="transmembrane region" description="Helical" evidence="1">
    <location>
        <begin position="6"/>
        <end position="29"/>
    </location>
</feature>
<dbReference type="OrthoDB" id="7693378at2"/>
<evidence type="ECO:0000313" key="3">
    <source>
        <dbReference type="Proteomes" id="UP000244092"/>
    </source>
</evidence>
<proteinExistence type="predicted"/>
<sequence>MEDIVSLVLTLLLTVFVVYLVLWFCILLPASMAKRRGRSQVIRVLVSVLITPFLAIFLLWAFGDAKA</sequence>
<gene>
    <name evidence="2" type="ORF">C8N31_111161</name>
</gene>
<comment type="caution">
    <text evidence="2">The sequence shown here is derived from an EMBL/GenBank/DDBJ whole genome shotgun (WGS) entry which is preliminary data.</text>
</comment>
<keyword evidence="1" id="KW-0812">Transmembrane</keyword>
<dbReference type="AlphaFoldDB" id="A0A2T6CB61"/>
<evidence type="ECO:0008006" key="4">
    <source>
        <dbReference type="Google" id="ProtNLM"/>
    </source>
</evidence>
<organism evidence="2 3">
    <name type="scientific">Sulfitobacter mediterraneus</name>
    <dbReference type="NCBI Taxonomy" id="83219"/>
    <lineage>
        <taxon>Bacteria</taxon>
        <taxon>Pseudomonadati</taxon>
        <taxon>Pseudomonadota</taxon>
        <taxon>Alphaproteobacteria</taxon>
        <taxon>Rhodobacterales</taxon>
        <taxon>Roseobacteraceae</taxon>
        <taxon>Sulfitobacter</taxon>
    </lineage>
</organism>
<keyword evidence="1" id="KW-1133">Transmembrane helix</keyword>
<reference evidence="2 3" key="1">
    <citation type="submission" date="2018-04" db="EMBL/GenBank/DDBJ databases">
        <title>Genomic Encyclopedia of Archaeal and Bacterial Type Strains, Phase II (KMG-II): from individual species to whole genera.</title>
        <authorList>
            <person name="Goeker M."/>
        </authorList>
    </citation>
    <scope>NUCLEOTIDE SEQUENCE [LARGE SCALE GENOMIC DNA]</scope>
    <source>
        <strain evidence="2 3">DSM 12244</strain>
    </source>
</reference>
<evidence type="ECO:0000313" key="2">
    <source>
        <dbReference type="EMBL" id="PTX72446.1"/>
    </source>
</evidence>
<keyword evidence="1" id="KW-0472">Membrane</keyword>
<dbReference type="EMBL" id="QBKU01000011">
    <property type="protein sequence ID" value="PTX72446.1"/>
    <property type="molecule type" value="Genomic_DNA"/>
</dbReference>
<feature type="transmembrane region" description="Helical" evidence="1">
    <location>
        <begin position="41"/>
        <end position="62"/>
    </location>
</feature>
<accession>A0A2T6CB61</accession>
<dbReference type="Proteomes" id="UP000244092">
    <property type="component" value="Unassembled WGS sequence"/>
</dbReference>
<name>A0A2T6CB61_9RHOB</name>
<evidence type="ECO:0000256" key="1">
    <source>
        <dbReference type="SAM" id="Phobius"/>
    </source>
</evidence>